<keyword evidence="3" id="KW-1185">Reference proteome</keyword>
<dbReference type="Proteomes" id="UP000318521">
    <property type="component" value="Unassembled WGS sequence"/>
</dbReference>
<keyword evidence="1" id="KW-0812">Transmembrane</keyword>
<gene>
    <name evidence="2" type="ORF">FN960_19765</name>
</gene>
<dbReference type="Pfam" id="PF09527">
    <property type="entry name" value="ATPase_gene1"/>
    <property type="match status" value="1"/>
</dbReference>
<keyword evidence="1" id="KW-0472">Membrane</keyword>
<feature type="transmembrane region" description="Helical" evidence="1">
    <location>
        <begin position="12"/>
        <end position="36"/>
    </location>
</feature>
<reference evidence="2 3" key="1">
    <citation type="submission" date="2019-07" db="EMBL/GenBank/DDBJ databases">
        <authorList>
            <person name="Park Y.J."/>
            <person name="Jeong S.E."/>
            <person name="Jung H.S."/>
        </authorList>
    </citation>
    <scope>NUCLEOTIDE SEQUENCE [LARGE SCALE GENOMIC DNA]</scope>
    <source>
        <strain evidence="3">P16(2019)</strain>
    </source>
</reference>
<feature type="transmembrane region" description="Helical" evidence="1">
    <location>
        <begin position="45"/>
        <end position="66"/>
    </location>
</feature>
<evidence type="ECO:0000313" key="2">
    <source>
        <dbReference type="EMBL" id="TSB44752.1"/>
    </source>
</evidence>
<dbReference type="AlphaFoldDB" id="A0A553ZTG1"/>
<dbReference type="EMBL" id="VLXZ01000020">
    <property type="protein sequence ID" value="TSB44752.1"/>
    <property type="molecule type" value="Genomic_DNA"/>
</dbReference>
<proteinExistence type="predicted"/>
<sequence>MPKGQGNLWKTAGLVSIITSCIVGGTVGGLFLGLWLDRRFETEPAFMITFLLVGLFSGCYGMFHIIRPFLGDDQDDR</sequence>
<dbReference type="PROSITE" id="PS51257">
    <property type="entry name" value="PROKAR_LIPOPROTEIN"/>
    <property type="match status" value="1"/>
</dbReference>
<evidence type="ECO:0000256" key="1">
    <source>
        <dbReference type="SAM" id="Phobius"/>
    </source>
</evidence>
<organism evidence="2 3">
    <name type="scientific">Alkalicoccobacillus porphyridii</name>
    <dbReference type="NCBI Taxonomy" id="2597270"/>
    <lineage>
        <taxon>Bacteria</taxon>
        <taxon>Bacillati</taxon>
        <taxon>Bacillota</taxon>
        <taxon>Bacilli</taxon>
        <taxon>Bacillales</taxon>
        <taxon>Bacillaceae</taxon>
        <taxon>Alkalicoccobacillus</taxon>
    </lineage>
</organism>
<dbReference type="InterPro" id="IPR032820">
    <property type="entry name" value="ATPase_put"/>
</dbReference>
<comment type="caution">
    <text evidence="2">The sequence shown here is derived from an EMBL/GenBank/DDBJ whole genome shotgun (WGS) entry which is preliminary data.</text>
</comment>
<name>A0A553ZTG1_9BACI</name>
<evidence type="ECO:0000313" key="3">
    <source>
        <dbReference type="Proteomes" id="UP000318521"/>
    </source>
</evidence>
<keyword evidence="1" id="KW-1133">Transmembrane helix</keyword>
<dbReference type="OrthoDB" id="282803at2"/>
<accession>A0A553ZTG1</accession>
<protein>
    <submittedName>
        <fullName evidence="2">AtpZ/AtpI family protein</fullName>
    </submittedName>
</protein>
<dbReference type="RefSeq" id="WP_143850599.1">
    <property type="nucleotide sequence ID" value="NZ_VLXZ01000020.1"/>
</dbReference>